<dbReference type="Pfam" id="PF07862">
    <property type="entry name" value="Nif11"/>
    <property type="match status" value="1"/>
</dbReference>
<evidence type="ECO:0000259" key="1">
    <source>
        <dbReference type="Pfam" id="PF07862"/>
    </source>
</evidence>
<comment type="caution">
    <text evidence="2">The sequence shown here is derived from an EMBL/GenBank/DDBJ whole genome shotgun (WGS) entry which is preliminary data.</text>
</comment>
<accession>A0A560BC13</accession>
<sequence>MSMESAIAYIKRMREDEDFRRTVNGCEDEAANWAFVQSAGYDFTVPEFKQATEAIYQEHGITPL</sequence>
<dbReference type="RefSeq" id="WP_145675564.1">
    <property type="nucleotide sequence ID" value="NZ_VITF01000004.1"/>
</dbReference>
<dbReference type="EMBL" id="VITF01000004">
    <property type="protein sequence ID" value="TWA70178.1"/>
    <property type="molecule type" value="Genomic_DNA"/>
</dbReference>
<gene>
    <name evidence="2" type="ORF">FBZ82_104338</name>
</gene>
<reference evidence="2 3" key="1">
    <citation type="submission" date="2019-06" db="EMBL/GenBank/DDBJ databases">
        <title>Genomic Encyclopedia of Type Strains, Phase IV (KMG-V): Genome sequencing to study the core and pangenomes of soil and plant-associated prokaryotes.</title>
        <authorList>
            <person name="Whitman W."/>
        </authorList>
    </citation>
    <scope>NUCLEOTIDE SEQUENCE [LARGE SCALE GENOMIC DNA]</scope>
    <source>
        <strain evidence="2 3">BR 11796</strain>
    </source>
</reference>
<proteinExistence type="predicted"/>
<evidence type="ECO:0000313" key="2">
    <source>
        <dbReference type="EMBL" id="TWA70178.1"/>
    </source>
</evidence>
<dbReference type="Proteomes" id="UP000316083">
    <property type="component" value="Unassembled WGS sequence"/>
</dbReference>
<protein>
    <submittedName>
        <fullName evidence="2">Putative ribosomally synthesized peptide with nif11-like leader</fullName>
    </submittedName>
</protein>
<evidence type="ECO:0000313" key="3">
    <source>
        <dbReference type="Proteomes" id="UP000316083"/>
    </source>
</evidence>
<dbReference type="InterPro" id="IPR012903">
    <property type="entry name" value="Nif11"/>
</dbReference>
<dbReference type="AlphaFoldDB" id="A0A560BC13"/>
<dbReference type="NCBIfam" id="TIGR03798">
    <property type="entry name" value="leader_Nif11"/>
    <property type="match status" value="1"/>
</dbReference>
<organism evidence="2 3">
    <name type="scientific">Azospirillum brasilense</name>
    <dbReference type="NCBI Taxonomy" id="192"/>
    <lineage>
        <taxon>Bacteria</taxon>
        <taxon>Pseudomonadati</taxon>
        <taxon>Pseudomonadota</taxon>
        <taxon>Alphaproteobacteria</taxon>
        <taxon>Rhodospirillales</taxon>
        <taxon>Azospirillaceae</taxon>
        <taxon>Azospirillum</taxon>
    </lineage>
</organism>
<name>A0A560BC13_AZOBR</name>
<dbReference type="InterPro" id="IPR022516">
    <property type="entry name" value="CHP03798_Ocin"/>
</dbReference>
<feature type="domain" description="Nif11" evidence="1">
    <location>
        <begin position="1"/>
        <end position="48"/>
    </location>
</feature>